<dbReference type="RefSeq" id="XP_052947874.1">
    <property type="nucleotide sequence ID" value="XM_053092011.1"/>
</dbReference>
<reference evidence="5" key="1">
    <citation type="journal article" date="2022" name="G3 (Bethesda)">
        <title>High quality genome of the basidiomycete yeast Dioszegia hungarica PDD-24b-2 isolated from cloud water.</title>
        <authorList>
            <person name="Jarrige D."/>
            <person name="Haridas S."/>
            <person name="Bleykasten-Grosshans C."/>
            <person name="Joly M."/>
            <person name="Nadalig T."/>
            <person name="Sancelme M."/>
            <person name="Vuilleumier S."/>
            <person name="Grigoriev I.V."/>
            <person name="Amato P."/>
            <person name="Bringel F."/>
        </authorList>
    </citation>
    <scope>NUCLEOTIDE SEQUENCE</scope>
    <source>
        <strain evidence="5">PDD-24b-2</strain>
    </source>
</reference>
<dbReference type="InterPro" id="IPR007527">
    <property type="entry name" value="Znf_SWIM"/>
</dbReference>
<dbReference type="GO" id="GO:0061630">
    <property type="term" value="F:ubiquitin protein ligase activity"/>
    <property type="evidence" value="ECO:0007669"/>
    <property type="project" value="InterPro"/>
</dbReference>
<feature type="compositionally biased region" description="Low complexity" evidence="2">
    <location>
        <begin position="19"/>
        <end position="28"/>
    </location>
</feature>
<feature type="compositionally biased region" description="Low complexity" evidence="2">
    <location>
        <begin position="113"/>
        <end position="126"/>
    </location>
</feature>
<dbReference type="InterPro" id="IPR001841">
    <property type="entry name" value="Znf_RING"/>
</dbReference>
<evidence type="ECO:0000313" key="5">
    <source>
        <dbReference type="EMBL" id="KAI9638097.1"/>
    </source>
</evidence>
<dbReference type="InterPro" id="IPR013083">
    <property type="entry name" value="Znf_RING/FYVE/PHD"/>
</dbReference>
<accession>A0AA38LVM0</accession>
<feature type="compositionally biased region" description="Low complexity" evidence="2">
    <location>
        <begin position="148"/>
        <end position="169"/>
    </location>
</feature>
<dbReference type="Pfam" id="PF04434">
    <property type="entry name" value="SWIM"/>
    <property type="match status" value="1"/>
</dbReference>
<dbReference type="CDD" id="cd16494">
    <property type="entry name" value="RING-CH-C4HC3_ZSWM2"/>
    <property type="match status" value="1"/>
</dbReference>
<dbReference type="PROSITE" id="PS50966">
    <property type="entry name" value="ZF_SWIM"/>
    <property type="match status" value="1"/>
</dbReference>
<keyword evidence="6" id="KW-1185">Reference proteome</keyword>
<dbReference type="SUPFAM" id="SSF57850">
    <property type="entry name" value="RING/U-box"/>
    <property type="match status" value="1"/>
</dbReference>
<dbReference type="PANTHER" id="PTHR21540">
    <property type="entry name" value="RING FINGER AND SWIM DOMAIN-CONTAINING PROTEIN 2"/>
    <property type="match status" value="1"/>
</dbReference>
<evidence type="ECO:0000313" key="6">
    <source>
        <dbReference type="Proteomes" id="UP001164286"/>
    </source>
</evidence>
<feature type="compositionally biased region" description="Basic and acidic residues" evidence="2">
    <location>
        <begin position="260"/>
        <end position="271"/>
    </location>
</feature>
<keyword evidence="1" id="KW-0479">Metal-binding</keyword>
<keyword evidence="1" id="KW-0863">Zinc-finger</keyword>
<dbReference type="PANTHER" id="PTHR21540:SF0">
    <property type="entry name" value="PHD FAMILY PROTEIN"/>
    <property type="match status" value="1"/>
</dbReference>
<feature type="compositionally biased region" description="Low complexity" evidence="2">
    <location>
        <begin position="63"/>
        <end position="79"/>
    </location>
</feature>
<organism evidence="5 6">
    <name type="scientific">Dioszegia hungarica</name>
    <dbReference type="NCBI Taxonomy" id="4972"/>
    <lineage>
        <taxon>Eukaryota</taxon>
        <taxon>Fungi</taxon>
        <taxon>Dikarya</taxon>
        <taxon>Basidiomycota</taxon>
        <taxon>Agaricomycotina</taxon>
        <taxon>Tremellomycetes</taxon>
        <taxon>Tremellales</taxon>
        <taxon>Bulleribasidiaceae</taxon>
        <taxon>Dioszegia</taxon>
    </lineage>
</organism>
<name>A0AA38LVM0_9TREE</name>
<evidence type="ECO:0000259" key="4">
    <source>
        <dbReference type="PROSITE" id="PS50966"/>
    </source>
</evidence>
<comment type="caution">
    <text evidence="5">The sequence shown here is derived from an EMBL/GenBank/DDBJ whole genome shotgun (WGS) entry which is preliminary data.</text>
</comment>
<evidence type="ECO:0000256" key="2">
    <source>
        <dbReference type="SAM" id="MobiDB-lite"/>
    </source>
</evidence>
<dbReference type="GeneID" id="77731216"/>
<sequence length="549" mass="58155">MPRRTVQDNIRLKRERDLAQASASASTAPGGSLDLLADEPPKRKRSRFHQFDAVVPGPRQPVASASAPPLPAARAAAASERLNQLRNAAGPSGPAASAPSAGGRQAEEHVSGRYALANRMAAARSAWDQAEASSSASQPRPHVPPPAARVAPSVHAGRPLPAPRSLPAAYHDGAMYSAPPARSLPTAYPGPSSYSQAVARSAPVAAPAPSAQLPEHMQAPSIALNLDLPPLPYGGYGLDVAPPAAARAPPALPVIKRERKPAAEPKEYRPARERKKAPKTTLERMERVMSQRMFMMTRRRIREGPQAAEKYAVLGSTGNVYTVIIDAKPSCDCPDCMKGNSPCKHIVFVFLKVLKLPVSSTIWYQKGLTQNSELATVWETAPANPSDAHTASAAVRAAYLKATGQGGAPEMAVEAPPAAAAKPKKDVVGDDCPVCCEEMTDQDLKSSKLVFDEAGCGNALHKECFQMWAITSRGKGEEVTCVYCRAPWADAGGGKGKGRAAAHGAPQYSSLGYLNMADAAGLSRQRDTSSYYHGPMAGRSMWGKRYQGD</sequence>
<feature type="compositionally biased region" description="Low complexity" evidence="2">
    <location>
        <begin position="88"/>
        <end position="103"/>
    </location>
</feature>
<evidence type="ECO:0008006" key="7">
    <source>
        <dbReference type="Google" id="ProtNLM"/>
    </source>
</evidence>
<evidence type="ECO:0000256" key="1">
    <source>
        <dbReference type="PROSITE-ProRule" id="PRU00175"/>
    </source>
</evidence>
<dbReference type="InterPro" id="IPR039903">
    <property type="entry name" value="Zswim2"/>
</dbReference>
<feature type="region of interest" description="Disordered" evidence="2">
    <location>
        <begin position="1"/>
        <end position="194"/>
    </location>
</feature>
<feature type="domain" description="RING-type" evidence="3">
    <location>
        <begin position="432"/>
        <end position="485"/>
    </location>
</feature>
<evidence type="ECO:0000259" key="3">
    <source>
        <dbReference type="PROSITE" id="PS50089"/>
    </source>
</evidence>
<dbReference type="GO" id="GO:0008270">
    <property type="term" value="F:zinc ion binding"/>
    <property type="evidence" value="ECO:0007669"/>
    <property type="project" value="UniProtKB-KW"/>
</dbReference>
<protein>
    <recommendedName>
        <fullName evidence="7">SWIM-type domain-containing protein</fullName>
    </recommendedName>
</protein>
<feature type="domain" description="SWIM-type" evidence="4">
    <location>
        <begin position="321"/>
        <end position="354"/>
    </location>
</feature>
<keyword evidence="1" id="KW-0862">Zinc</keyword>
<dbReference type="Proteomes" id="UP001164286">
    <property type="component" value="Unassembled WGS sequence"/>
</dbReference>
<dbReference type="AlphaFoldDB" id="A0AA38LVM0"/>
<dbReference type="EMBL" id="JAKWFO010000003">
    <property type="protein sequence ID" value="KAI9638097.1"/>
    <property type="molecule type" value="Genomic_DNA"/>
</dbReference>
<proteinExistence type="predicted"/>
<feature type="region of interest" description="Disordered" evidence="2">
    <location>
        <begin position="257"/>
        <end position="280"/>
    </location>
</feature>
<gene>
    <name evidence="5" type="ORF">MKK02DRAFT_42484</name>
</gene>
<dbReference type="Gene3D" id="3.30.40.10">
    <property type="entry name" value="Zinc/RING finger domain, C3HC4 (zinc finger)"/>
    <property type="match status" value="1"/>
</dbReference>
<dbReference type="PROSITE" id="PS50089">
    <property type="entry name" value="ZF_RING_2"/>
    <property type="match status" value="1"/>
</dbReference>